<evidence type="ECO:0008006" key="5">
    <source>
        <dbReference type="Google" id="ProtNLM"/>
    </source>
</evidence>
<feature type="region of interest" description="Disordered" evidence="1">
    <location>
        <begin position="537"/>
        <end position="557"/>
    </location>
</feature>
<evidence type="ECO:0000313" key="4">
    <source>
        <dbReference type="Proteomes" id="UP000027238"/>
    </source>
</evidence>
<evidence type="ECO:0000256" key="1">
    <source>
        <dbReference type="SAM" id="MobiDB-lite"/>
    </source>
</evidence>
<comment type="caution">
    <text evidence="3">The sequence shown here is derived from an EMBL/GenBank/DDBJ whole genome shotgun (WGS) entry which is preliminary data.</text>
</comment>
<keyword evidence="2" id="KW-0472">Membrane</keyword>
<dbReference type="STRING" id="1173701.A0A066XJZ3"/>
<gene>
    <name evidence="3" type="ORF">CSUB01_03267</name>
</gene>
<keyword evidence="2" id="KW-0812">Transmembrane</keyword>
<feature type="transmembrane region" description="Helical" evidence="2">
    <location>
        <begin position="376"/>
        <end position="399"/>
    </location>
</feature>
<keyword evidence="2" id="KW-1133">Transmembrane helix</keyword>
<organism evidence="3 4">
    <name type="scientific">Colletotrichum sublineola</name>
    <name type="common">Sorghum anthracnose fungus</name>
    <dbReference type="NCBI Taxonomy" id="1173701"/>
    <lineage>
        <taxon>Eukaryota</taxon>
        <taxon>Fungi</taxon>
        <taxon>Dikarya</taxon>
        <taxon>Ascomycota</taxon>
        <taxon>Pezizomycotina</taxon>
        <taxon>Sordariomycetes</taxon>
        <taxon>Hypocreomycetidae</taxon>
        <taxon>Glomerellales</taxon>
        <taxon>Glomerellaceae</taxon>
        <taxon>Colletotrichum</taxon>
        <taxon>Colletotrichum graminicola species complex</taxon>
    </lineage>
</organism>
<proteinExistence type="predicted"/>
<evidence type="ECO:0000313" key="3">
    <source>
        <dbReference type="EMBL" id="KDN66340.1"/>
    </source>
</evidence>
<dbReference type="InterPro" id="IPR018750">
    <property type="entry name" value="DUF2306_membrane"/>
</dbReference>
<feature type="transmembrane region" description="Helical" evidence="2">
    <location>
        <begin position="344"/>
        <end position="364"/>
    </location>
</feature>
<dbReference type="OrthoDB" id="193478at2759"/>
<feature type="transmembrane region" description="Helical" evidence="2">
    <location>
        <begin position="227"/>
        <end position="247"/>
    </location>
</feature>
<feature type="compositionally biased region" description="Polar residues" evidence="1">
    <location>
        <begin position="537"/>
        <end position="548"/>
    </location>
</feature>
<dbReference type="HOGENOM" id="CLU_489159_0_0_1"/>
<protein>
    <recommendedName>
        <fullName evidence="5">DUF2306 domain-containing protein</fullName>
    </recommendedName>
</protein>
<dbReference type="AlphaFoldDB" id="A0A066XJZ3"/>
<name>A0A066XJZ3_COLSU</name>
<dbReference type="eggNOG" id="ENOG502RYBX">
    <property type="taxonomic scope" value="Eukaryota"/>
</dbReference>
<feature type="transmembrane region" description="Helical" evidence="2">
    <location>
        <begin position="280"/>
        <end position="302"/>
    </location>
</feature>
<evidence type="ECO:0000256" key="2">
    <source>
        <dbReference type="SAM" id="Phobius"/>
    </source>
</evidence>
<dbReference type="Proteomes" id="UP000027238">
    <property type="component" value="Unassembled WGS sequence"/>
</dbReference>
<keyword evidence="4" id="KW-1185">Reference proteome</keyword>
<dbReference type="OMA" id="MIYFNID"/>
<sequence length="557" mass="61053">MPGSRVCGSVMDVTILVEAQAHRHGAYPLLGPAIHINTNAVRMHPIHPAFPPPSEKLGRGGGEREAFVVQELTWSSPLEPFLCFVTGPPYRRPMVVLRSIHGRATPQRLHECHPSTGNLYAWTPWGPSRLVKEQRPVIRTEACPSSRGADFYLLGRCEGATQRLVEGALAKPAHPACRGAMKLVSHNLGGLSKRPILLPFSMPSAHGFVTLARKVYHPVGFKRGYNFALFVVTAGGMMGFALSRMIYFNIDGIFCNPDHTQRALPGECYFYQSGTGRVGIIMHLAGMIPGGFLACLQFIPVIRQKAILFHRLNGYLVILLSIVGIIGVVMVARRTFGGGVSMQTVMGTGSIMFLGALGLSIYNIKKLQIEQHRAWMLRAWVYAGFIITMRIIGFLAVLITAESGYCQVKQCAVLDFIFRYNQTKVLDLYPGCGDYYSGENPGLNVIVHSNYHAHQPAEIAAGFTSVFDAGSWLALAIHAVLVELYLHLTPAESERLRRISYGRQLEVGMRNAGNAGLTVQRLGDAEPWLPPIELLQSEPSRIPSSSENIGEKSVSAA</sequence>
<accession>A0A066XJZ3</accession>
<dbReference type="Pfam" id="PF10067">
    <property type="entry name" value="DUF2306"/>
    <property type="match status" value="1"/>
</dbReference>
<feature type="transmembrane region" description="Helical" evidence="2">
    <location>
        <begin position="314"/>
        <end position="332"/>
    </location>
</feature>
<dbReference type="EMBL" id="JMSE01000945">
    <property type="protein sequence ID" value="KDN66340.1"/>
    <property type="molecule type" value="Genomic_DNA"/>
</dbReference>
<reference evidence="4" key="1">
    <citation type="journal article" date="2014" name="Genome Announc.">
        <title>Draft genome sequence of Colletotrichum sublineola, a destructive pathogen of cultivated sorghum.</title>
        <authorList>
            <person name="Baroncelli R."/>
            <person name="Sanz-Martin J.M."/>
            <person name="Rech G.E."/>
            <person name="Sukno S.A."/>
            <person name="Thon M.R."/>
        </authorList>
    </citation>
    <scope>NUCLEOTIDE SEQUENCE [LARGE SCALE GENOMIC DNA]</scope>
    <source>
        <strain evidence="4">TX430BB</strain>
    </source>
</reference>